<dbReference type="PROSITE" id="PS50112">
    <property type="entry name" value="PAS"/>
    <property type="match status" value="2"/>
</dbReference>
<dbReference type="EMBL" id="CAJVAS010000018">
    <property type="protein sequence ID" value="CAG7637529.1"/>
    <property type="molecule type" value="Genomic_DNA"/>
</dbReference>
<evidence type="ECO:0000259" key="2">
    <source>
        <dbReference type="PROSITE" id="PS50113"/>
    </source>
</evidence>
<evidence type="ECO:0000313" key="4">
    <source>
        <dbReference type="EMBL" id="CAG7637529.1"/>
    </source>
</evidence>
<dbReference type="CDD" id="cd00130">
    <property type="entry name" value="PAS"/>
    <property type="match status" value="2"/>
</dbReference>
<dbReference type="PANTHER" id="PTHR46663:SF2">
    <property type="entry name" value="GGDEF DOMAIN-CONTAINING PROTEIN"/>
    <property type="match status" value="1"/>
</dbReference>
<dbReference type="InterPro" id="IPR000160">
    <property type="entry name" value="GGDEF_dom"/>
</dbReference>
<dbReference type="Pfam" id="PF13426">
    <property type="entry name" value="PAS_9"/>
    <property type="match status" value="1"/>
</dbReference>
<dbReference type="FunFam" id="3.30.70.270:FF:000001">
    <property type="entry name" value="Diguanylate cyclase domain protein"/>
    <property type="match status" value="1"/>
</dbReference>
<feature type="domain" description="GGDEF" evidence="3">
    <location>
        <begin position="299"/>
        <end position="432"/>
    </location>
</feature>
<dbReference type="InterPro" id="IPR000014">
    <property type="entry name" value="PAS"/>
</dbReference>
<dbReference type="SMART" id="SM00091">
    <property type="entry name" value="PAS"/>
    <property type="match status" value="2"/>
</dbReference>
<dbReference type="NCBIfam" id="TIGR00254">
    <property type="entry name" value="GGDEF"/>
    <property type="match status" value="1"/>
</dbReference>
<evidence type="ECO:0008006" key="6">
    <source>
        <dbReference type="Google" id="ProtNLM"/>
    </source>
</evidence>
<accession>A0A916K4G9</accession>
<evidence type="ECO:0000259" key="3">
    <source>
        <dbReference type="PROSITE" id="PS50887"/>
    </source>
</evidence>
<dbReference type="Pfam" id="PF00990">
    <property type="entry name" value="GGDEF"/>
    <property type="match status" value="1"/>
</dbReference>
<evidence type="ECO:0000313" key="5">
    <source>
        <dbReference type="Proteomes" id="UP000693672"/>
    </source>
</evidence>
<dbReference type="PANTHER" id="PTHR46663">
    <property type="entry name" value="DIGUANYLATE CYCLASE DGCT-RELATED"/>
    <property type="match status" value="1"/>
</dbReference>
<dbReference type="NCBIfam" id="TIGR00229">
    <property type="entry name" value="sensory_box"/>
    <property type="match status" value="2"/>
</dbReference>
<dbReference type="SMART" id="SM00267">
    <property type="entry name" value="GGDEF"/>
    <property type="match status" value="1"/>
</dbReference>
<proteinExistence type="predicted"/>
<gene>
    <name evidence="4" type="ORF">PAESOLCIP111_03852</name>
</gene>
<dbReference type="AlphaFoldDB" id="A0A916K4G9"/>
<dbReference type="GO" id="GO:0006355">
    <property type="term" value="P:regulation of DNA-templated transcription"/>
    <property type="evidence" value="ECO:0007669"/>
    <property type="project" value="InterPro"/>
</dbReference>
<dbReference type="InterPro" id="IPR013767">
    <property type="entry name" value="PAS_fold"/>
</dbReference>
<keyword evidence="5" id="KW-1185">Reference proteome</keyword>
<dbReference type="InterPro" id="IPR001610">
    <property type="entry name" value="PAC"/>
</dbReference>
<feature type="domain" description="PAS" evidence="1">
    <location>
        <begin position="20"/>
        <end position="65"/>
    </location>
</feature>
<dbReference type="Proteomes" id="UP000693672">
    <property type="component" value="Unassembled WGS sequence"/>
</dbReference>
<organism evidence="4 5">
    <name type="scientific">Paenibacillus solanacearum</name>
    <dbReference type="NCBI Taxonomy" id="2048548"/>
    <lineage>
        <taxon>Bacteria</taxon>
        <taxon>Bacillati</taxon>
        <taxon>Bacillota</taxon>
        <taxon>Bacilli</taxon>
        <taxon>Bacillales</taxon>
        <taxon>Paenibacillaceae</taxon>
        <taxon>Paenibacillus</taxon>
    </lineage>
</organism>
<feature type="domain" description="PAC" evidence="2">
    <location>
        <begin position="90"/>
        <end position="142"/>
    </location>
</feature>
<dbReference type="PROSITE" id="PS50113">
    <property type="entry name" value="PAC"/>
    <property type="match status" value="2"/>
</dbReference>
<dbReference type="SMART" id="SM00086">
    <property type="entry name" value="PAC"/>
    <property type="match status" value="2"/>
</dbReference>
<dbReference type="RefSeq" id="WP_218093593.1">
    <property type="nucleotide sequence ID" value="NZ_CAJVAS010000018.1"/>
</dbReference>
<dbReference type="CDD" id="cd01949">
    <property type="entry name" value="GGDEF"/>
    <property type="match status" value="1"/>
</dbReference>
<evidence type="ECO:0000259" key="1">
    <source>
        <dbReference type="PROSITE" id="PS50112"/>
    </source>
</evidence>
<sequence length="435" mass="48016">MFIPPGSNLPPGLENDLQLALGMVEALTNNATVAFIVCDLRHLVSYINLTFVELFGWSTQDIIGRPNPVVPPSLWPVFTSQLEALGYTVTATETLRQRKDGSLFPASESVMPIRNQSGQAVAYCCIIRNITVRKQAELALKMSEQRYKSLFEQNPDIVFSLGLNGELTSANDSLRRISGYHPQELIGKQVMDVVQIEDGDKVRQRFIDTKLQCQPQSIETSVLHKNGSRLHLQNIMLPIVIDEEVVGVYCIAKDITKQKEAEATIHYLAYHDTLTGLPNRRRFNESIRLSIENASANRSKLAVLLIDLDNFKQINDSYGHAAGDRVLESVAERLKAEAVSGCMAARMGGDEFTVLLTEVQEEEAVAAAAGRLIDSLCQPVAFGAVQLDVTPSIGIAMYPIHGTDADTLLMHADTAMYRVKTEGKNGYCLYSDKEA</sequence>
<protein>
    <recommendedName>
        <fullName evidence="6">Diguanylate cyclase</fullName>
    </recommendedName>
</protein>
<dbReference type="Pfam" id="PF00989">
    <property type="entry name" value="PAS"/>
    <property type="match status" value="1"/>
</dbReference>
<reference evidence="4" key="1">
    <citation type="submission" date="2021-06" db="EMBL/GenBank/DDBJ databases">
        <authorList>
            <person name="Criscuolo A."/>
        </authorList>
    </citation>
    <scope>NUCLEOTIDE SEQUENCE</scope>
    <source>
        <strain evidence="4">CIP111600</strain>
    </source>
</reference>
<name>A0A916K4G9_9BACL</name>
<dbReference type="PROSITE" id="PS50887">
    <property type="entry name" value="GGDEF"/>
    <property type="match status" value="1"/>
</dbReference>
<feature type="domain" description="PAS" evidence="1">
    <location>
        <begin position="143"/>
        <end position="214"/>
    </location>
</feature>
<dbReference type="InterPro" id="IPR052163">
    <property type="entry name" value="DGC-Regulatory_Protein"/>
</dbReference>
<dbReference type="InterPro" id="IPR000700">
    <property type="entry name" value="PAS-assoc_C"/>
</dbReference>
<feature type="domain" description="PAC" evidence="2">
    <location>
        <begin position="216"/>
        <end position="267"/>
    </location>
</feature>
<comment type="caution">
    <text evidence="4">The sequence shown here is derived from an EMBL/GenBank/DDBJ whole genome shotgun (WGS) entry which is preliminary data.</text>
</comment>